<keyword evidence="6" id="KW-0963">Cytoplasm</keyword>
<feature type="binding site" evidence="6">
    <location>
        <position position="9"/>
    </location>
    <ligand>
        <name>Mg(2+)</name>
        <dbReference type="ChEBI" id="CHEBI:18420"/>
    </ligand>
</feature>
<name>A0A2C6M8M5_9FIRM</name>
<dbReference type="InterPro" id="IPR022880">
    <property type="entry name" value="DNApol_IV"/>
</dbReference>
<dbReference type="PANTHER" id="PTHR11076:SF35">
    <property type="entry name" value="DNA REPAIR PROTEIN HOMOLOG YOBH"/>
    <property type="match status" value="1"/>
</dbReference>
<feature type="binding site" evidence="6">
    <location>
        <position position="106"/>
    </location>
    <ligand>
        <name>Mg(2+)</name>
        <dbReference type="ChEBI" id="CHEBI:18420"/>
    </ligand>
</feature>
<dbReference type="GO" id="GO:0042276">
    <property type="term" value="P:error-prone translesion synthesis"/>
    <property type="evidence" value="ECO:0007669"/>
    <property type="project" value="TreeGrafter"/>
</dbReference>
<dbReference type="EC" id="2.7.7.7" evidence="6"/>
<keyword evidence="6" id="KW-0238">DNA-binding</keyword>
<dbReference type="RefSeq" id="WP_143338437.1">
    <property type="nucleotide sequence ID" value="NZ_AWQQ01000047.1"/>
</dbReference>
<dbReference type="NCBIfam" id="NF002848">
    <property type="entry name" value="PRK03103.1"/>
    <property type="match status" value="1"/>
</dbReference>
<feature type="active site" evidence="6">
    <location>
        <position position="107"/>
    </location>
</feature>
<comment type="catalytic activity">
    <reaction evidence="6">
        <text>DNA(n) + a 2'-deoxyribonucleoside 5'-triphosphate = DNA(n+1) + diphosphate</text>
        <dbReference type="Rhea" id="RHEA:22508"/>
        <dbReference type="Rhea" id="RHEA-COMP:17339"/>
        <dbReference type="Rhea" id="RHEA-COMP:17340"/>
        <dbReference type="ChEBI" id="CHEBI:33019"/>
        <dbReference type="ChEBI" id="CHEBI:61560"/>
        <dbReference type="ChEBI" id="CHEBI:173112"/>
        <dbReference type="EC" id="2.7.7.7"/>
    </reaction>
</comment>
<evidence type="ECO:0000313" key="9">
    <source>
        <dbReference type="Proteomes" id="UP000222564"/>
    </source>
</evidence>
<evidence type="ECO:0000256" key="1">
    <source>
        <dbReference type="ARBA" id="ARBA00010945"/>
    </source>
</evidence>
<gene>
    <name evidence="6" type="primary">dinB</name>
    <name evidence="8" type="ORF">P378_09300</name>
</gene>
<keyword evidence="2 6" id="KW-0515">Mutator protein</keyword>
<dbReference type="HAMAP" id="MF_01113">
    <property type="entry name" value="DNApol_IV"/>
    <property type="match status" value="1"/>
</dbReference>
<keyword evidence="3 6" id="KW-0548">Nucleotidyltransferase</keyword>
<keyword evidence="6" id="KW-0235">DNA replication</keyword>
<dbReference type="AlphaFoldDB" id="A0A2C6M8M5"/>
<dbReference type="InterPro" id="IPR050116">
    <property type="entry name" value="DNA_polymerase-Y"/>
</dbReference>
<keyword evidence="9" id="KW-1185">Reference proteome</keyword>
<dbReference type="EMBL" id="AWQQ01000047">
    <property type="protein sequence ID" value="PHJ38627.1"/>
    <property type="molecule type" value="Genomic_DNA"/>
</dbReference>
<keyword evidence="5 6" id="KW-0239">DNA-directed DNA polymerase</keyword>
<comment type="subunit">
    <text evidence="6">Monomer.</text>
</comment>
<dbReference type="SUPFAM" id="SSF100879">
    <property type="entry name" value="Lesion bypass DNA polymerase (Y-family), little finger domain"/>
    <property type="match status" value="1"/>
</dbReference>
<dbReference type="InterPro" id="IPR036775">
    <property type="entry name" value="DNA_pol_Y-fam_lit_finger_sf"/>
</dbReference>
<dbReference type="GO" id="GO:0000287">
    <property type="term" value="F:magnesium ion binding"/>
    <property type="evidence" value="ECO:0007669"/>
    <property type="project" value="UniProtKB-UniRule"/>
</dbReference>
<comment type="caution">
    <text evidence="8">The sequence shown here is derived from an EMBL/GenBank/DDBJ whole genome shotgun (WGS) entry which is preliminary data.</text>
</comment>
<dbReference type="Gene3D" id="3.30.1490.100">
    <property type="entry name" value="DNA polymerase, Y-family, little finger domain"/>
    <property type="match status" value="1"/>
</dbReference>
<organism evidence="8 9">
    <name type="scientific">Desulforamulus profundi</name>
    <dbReference type="NCBI Taxonomy" id="1383067"/>
    <lineage>
        <taxon>Bacteria</taxon>
        <taxon>Bacillati</taxon>
        <taxon>Bacillota</taxon>
        <taxon>Clostridia</taxon>
        <taxon>Eubacteriales</taxon>
        <taxon>Peptococcaceae</taxon>
        <taxon>Desulforamulus</taxon>
    </lineage>
</organism>
<dbReference type="InterPro" id="IPR017961">
    <property type="entry name" value="DNA_pol_Y-fam_little_finger"/>
</dbReference>
<evidence type="ECO:0000256" key="3">
    <source>
        <dbReference type="ARBA" id="ARBA00022695"/>
    </source>
</evidence>
<feature type="domain" description="UmuC" evidence="7">
    <location>
        <begin position="5"/>
        <end position="188"/>
    </location>
</feature>
<keyword evidence="6" id="KW-0234">DNA repair</keyword>
<dbReference type="InterPro" id="IPR043128">
    <property type="entry name" value="Rev_trsase/Diguanyl_cyclase"/>
</dbReference>
<protein>
    <recommendedName>
        <fullName evidence="6">DNA polymerase IV</fullName>
        <shortName evidence="6">Pol IV</shortName>
        <ecNumber evidence="6">2.7.7.7</ecNumber>
    </recommendedName>
</protein>
<evidence type="ECO:0000259" key="7">
    <source>
        <dbReference type="PROSITE" id="PS50173"/>
    </source>
</evidence>
<keyword evidence="4 6" id="KW-0227">DNA damage</keyword>
<dbReference type="Pfam" id="PF11799">
    <property type="entry name" value="IMS_C"/>
    <property type="match status" value="1"/>
</dbReference>
<proteinExistence type="inferred from homology"/>
<keyword evidence="6" id="KW-0479">Metal-binding</keyword>
<dbReference type="Gene3D" id="3.30.70.270">
    <property type="match status" value="1"/>
</dbReference>
<dbReference type="SUPFAM" id="SSF56672">
    <property type="entry name" value="DNA/RNA polymerases"/>
    <property type="match status" value="1"/>
</dbReference>
<dbReference type="PANTHER" id="PTHR11076">
    <property type="entry name" value="DNA REPAIR POLYMERASE UMUC / TRANSFERASE FAMILY MEMBER"/>
    <property type="match status" value="1"/>
</dbReference>
<evidence type="ECO:0000313" key="8">
    <source>
        <dbReference type="EMBL" id="PHJ38627.1"/>
    </source>
</evidence>
<accession>A0A2C6M8M5</accession>
<dbReference type="InterPro" id="IPR024728">
    <property type="entry name" value="PolY_HhH_motif"/>
</dbReference>
<dbReference type="Pfam" id="PF11798">
    <property type="entry name" value="IMS_HHH"/>
    <property type="match status" value="1"/>
</dbReference>
<comment type="subcellular location">
    <subcellularLocation>
        <location evidence="6">Cytoplasm</location>
    </subcellularLocation>
</comment>
<evidence type="ECO:0000256" key="6">
    <source>
        <dbReference type="HAMAP-Rule" id="MF_01113"/>
    </source>
</evidence>
<dbReference type="GO" id="GO:0009432">
    <property type="term" value="P:SOS response"/>
    <property type="evidence" value="ECO:0007669"/>
    <property type="project" value="TreeGrafter"/>
</dbReference>
<dbReference type="Proteomes" id="UP000222564">
    <property type="component" value="Unassembled WGS sequence"/>
</dbReference>
<dbReference type="GO" id="GO:0006281">
    <property type="term" value="P:DNA repair"/>
    <property type="evidence" value="ECO:0007669"/>
    <property type="project" value="UniProtKB-UniRule"/>
</dbReference>
<dbReference type="Pfam" id="PF00817">
    <property type="entry name" value="IMS"/>
    <property type="match status" value="1"/>
</dbReference>
<evidence type="ECO:0000256" key="5">
    <source>
        <dbReference type="ARBA" id="ARBA00022932"/>
    </source>
</evidence>
<dbReference type="GO" id="GO:0003684">
    <property type="term" value="F:damaged DNA binding"/>
    <property type="evidence" value="ECO:0007669"/>
    <property type="project" value="InterPro"/>
</dbReference>
<sequence>MGRTILLCDMNSFFASVHQAINPALRGKPVVVGGDPAKRTGIVIAASIEAKRPFGIKTGMAISEARALCPQAIFVSPSYRDYAAFSSRINNILKDFSDMVEPYSIDESFVDVTGTLHLFGTPLEVAQQIQSRINHEIGVGVNIGIGPSKLVAKMAAELEKPNKIISLSLEDWPKVIWPLPVKELFGVGSRIGRWLNMIGVRTIGELARLPVEQLRKRYGVIGEILHFSAHGIDFSPVNPGSLEVIKSVGNQITLPRDYRGYSQIQVVILELAEEVAQRARKAGYIGRRVTLTLKDPNFITEAHSMVLPEYTDITQEIYEAGILLMKKYWDPQVIVRLVGLTLSELIKGRGKQMDLFARREKLERIDRATDLIRSRWGHNSIKRAISMTQLGSVL</sequence>
<dbReference type="OrthoDB" id="9808813at2"/>
<comment type="similarity">
    <text evidence="1 6">Belongs to the DNA polymerase type-Y family.</text>
</comment>
<dbReference type="CDD" id="cd03586">
    <property type="entry name" value="PolY_Pol_IV_kappa"/>
    <property type="match status" value="1"/>
</dbReference>
<reference evidence="8 9" key="1">
    <citation type="submission" date="2013-09" db="EMBL/GenBank/DDBJ databases">
        <title>Biodegradation of hydrocarbons in the deep terrestrial subsurface : characterization of a microbial consortium composed of two Desulfotomaculum species originating from a deep geological formation.</title>
        <authorList>
            <person name="Aullo T."/>
            <person name="Berlendis S."/>
            <person name="Lascourreges J.-F."/>
            <person name="Dessort D."/>
            <person name="Saint-Laurent S."/>
            <person name="Schraauwers B."/>
            <person name="Mas J."/>
            <person name="Magot M."/>
            <person name="Ranchou-Peyruse A."/>
        </authorList>
    </citation>
    <scope>NUCLEOTIDE SEQUENCE [LARGE SCALE GENOMIC DNA]</scope>
    <source>
        <strain evidence="8 9">Bs107</strain>
    </source>
</reference>
<comment type="cofactor">
    <cofactor evidence="6">
        <name>Mg(2+)</name>
        <dbReference type="ChEBI" id="CHEBI:18420"/>
    </cofactor>
    <text evidence="6">Binds 2 magnesium ions per subunit.</text>
</comment>
<feature type="site" description="Substrate discrimination" evidence="6">
    <location>
        <position position="14"/>
    </location>
</feature>
<dbReference type="InterPro" id="IPR043502">
    <property type="entry name" value="DNA/RNA_pol_sf"/>
</dbReference>
<dbReference type="Gene3D" id="3.40.1170.60">
    <property type="match status" value="1"/>
</dbReference>
<comment type="function">
    <text evidence="6">Poorly processive, error-prone DNA polymerase involved in untargeted mutagenesis. Copies undamaged DNA at stalled replication forks, which arise in vivo from mismatched or misaligned primer ends. These misaligned primers can be extended by PolIV. Exhibits no 3'-5' exonuclease (proofreading) activity. May be involved in translesional synthesis, in conjunction with the beta clamp from PolIII.</text>
</comment>
<dbReference type="PROSITE" id="PS50173">
    <property type="entry name" value="UMUC"/>
    <property type="match status" value="1"/>
</dbReference>
<keyword evidence="6" id="KW-0460">Magnesium</keyword>
<dbReference type="GO" id="GO:0003887">
    <property type="term" value="F:DNA-directed DNA polymerase activity"/>
    <property type="evidence" value="ECO:0007669"/>
    <property type="project" value="UniProtKB-UniRule"/>
</dbReference>
<dbReference type="InterPro" id="IPR001126">
    <property type="entry name" value="UmuC"/>
</dbReference>
<dbReference type="GO" id="GO:0005829">
    <property type="term" value="C:cytosol"/>
    <property type="evidence" value="ECO:0007669"/>
    <property type="project" value="TreeGrafter"/>
</dbReference>
<keyword evidence="6" id="KW-0808">Transferase</keyword>
<evidence type="ECO:0000256" key="4">
    <source>
        <dbReference type="ARBA" id="ARBA00022763"/>
    </source>
</evidence>
<evidence type="ECO:0000256" key="2">
    <source>
        <dbReference type="ARBA" id="ARBA00022457"/>
    </source>
</evidence>
<dbReference type="Gene3D" id="1.10.150.20">
    <property type="entry name" value="5' to 3' exonuclease, C-terminal subdomain"/>
    <property type="match status" value="1"/>
</dbReference>
<dbReference type="GO" id="GO:0006261">
    <property type="term" value="P:DNA-templated DNA replication"/>
    <property type="evidence" value="ECO:0007669"/>
    <property type="project" value="UniProtKB-UniRule"/>
</dbReference>